<accession>A0A6A6NN97</accession>
<proteinExistence type="predicted"/>
<evidence type="ECO:0000313" key="2">
    <source>
        <dbReference type="EMBL" id="KAF2453128.1"/>
    </source>
</evidence>
<dbReference type="Proteomes" id="UP000799766">
    <property type="component" value="Unassembled WGS sequence"/>
</dbReference>
<sequence>MLGPGARERGTEAPPQTAWRLQAGLHSCSRQRQRPRPAPVPPPAACHVSQTLPADNFDPPPCATPTGRPRRCCRLWRLVVSGKMPGKRKAWECMPWGLGSSKKTTRNGPSAANEQGGWHACFRVAVRYDCPRCALVAVRRRASAVVPACAGGPECGGAGNAAVFHPLPPRPREPCIAAQSTHRATTSRTRAAALLNALAP</sequence>
<feature type="region of interest" description="Disordered" evidence="1">
    <location>
        <begin position="23"/>
        <end position="45"/>
    </location>
</feature>
<evidence type="ECO:0000256" key="1">
    <source>
        <dbReference type="SAM" id="MobiDB-lite"/>
    </source>
</evidence>
<keyword evidence="3" id="KW-1185">Reference proteome</keyword>
<evidence type="ECO:0000313" key="3">
    <source>
        <dbReference type="Proteomes" id="UP000799766"/>
    </source>
</evidence>
<dbReference type="EMBL" id="MU001699">
    <property type="protein sequence ID" value="KAF2453128.1"/>
    <property type="molecule type" value="Genomic_DNA"/>
</dbReference>
<organism evidence="2 3">
    <name type="scientific">Lineolata rhizophorae</name>
    <dbReference type="NCBI Taxonomy" id="578093"/>
    <lineage>
        <taxon>Eukaryota</taxon>
        <taxon>Fungi</taxon>
        <taxon>Dikarya</taxon>
        <taxon>Ascomycota</taxon>
        <taxon>Pezizomycotina</taxon>
        <taxon>Dothideomycetes</taxon>
        <taxon>Dothideomycetes incertae sedis</taxon>
        <taxon>Lineolatales</taxon>
        <taxon>Lineolataceae</taxon>
        <taxon>Lineolata</taxon>
    </lineage>
</organism>
<name>A0A6A6NN97_9PEZI</name>
<dbReference type="AlphaFoldDB" id="A0A6A6NN97"/>
<reference evidence="2" key="1">
    <citation type="journal article" date="2020" name="Stud. Mycol.">
        <title>101 Dothideomycetes genomes: a test case for predicting lifestyles and emergence of pathogens.</title>
        <authorList>
            <person name="Haridas S."/>
            <person name="Albert R."/>
            <person name="Binder M."/>
            <person name="Bloem J."/>
            <person name="Labutti K."/>
            <person name="Salamov A."/>
            <person name="Andreopoulos B."/>
            <person name="Baker S."/>
            <person name="Barry K."/>
            <person name="Bills G."/>
            <person name="Bluhm B."/>
            <person name="Cannon C."/>
            <person name="Castanera R."/>
            <person name="Culley D."/>
            <person name="Daum C."/>
            <person name="Ezra D."/>
            <person name="Gonzalez J."/>
            <person name="Henrissat B."/>
            <person name="Kuo A."/>
            <person name="Liang C."/>
            <person name="Lipzen A."/>
            <person name="Lutzoni F."/>
            <person name="Magnuson J."/>
            <person name="Mondo S."/>
            <person name="Nolan M."/>
            <person name="Ohm R."/>
            <person name="Pangilinan J."/>
            <person name="Park H.-J."/>
            <person name="Ramirez L."/>
            <person name="Alfaro M."/>
            <person name="Sun H."/>
            <person name="Tritt A."/>
            <person name="Yoshinaga Y."/>
            <person name="Zwiers L.-H."/>
            <person name="Turgeon B."/>
            <person name="Goodwin S."/>
            <person name="Spatafora J."/>
            <person name="Crous P."/>
            <person name="Grigoriev I."/>
        </authorList>
    </citation>
    <scope>NUCLEOTIDE SEQUENCE</scope>
    <source>
        <strain evidence="2">ATCC 16933</strain>
    </source>
</reference>
<gene>
    <name evidence="2" type="ORF">BDY21DRAFT_141308</name>
</gene>
<protein>
    <submittedName>
        <fullName evidence="2">Uncharacterized protein</fullName>
    </submittedName>
</protein>